<evidence type="ECO:0000313" key="1">
    <source>
        <dbReference type="EMBL" id="MBF9153036.1"/>
    </source>
</evidence>
<comment type="caution">
    <text evidence="1">The sequence shown here is derived from an EMBL/GenBank/DDBJ whole genome shotgun (WGS) entry which is preliminary data.</text>
</comment>
<evidence type="ECO:0000313" key="2">
    <source>
        <dbReference type="Proteomes" id="UP000600799"/>
    </source>
</evidence>
<sequence length="1469" mass="154187">MAGFGYGFGRMGRRRGGRDNVMAIAKVRPSAAWTGVAGSGFGAGGAPVDPVRTTAKPAMRLVVPSDQYFASGLIVGVIAGANDNGSLLQTMGLAGVVVHYEGTSVTVKAPTYRPYRDANGVKRTCFGWWAQLVHDGRVGDAQVYFEAIPRDPAMQRRVLGPYRFYPAAQEFDRTVTVEPGQQVLAGSRYPSVGQALAYLASVGANNPLVTIRGGGTIDIGQGPATSYQGKGYCTIVAETPVTIAKGGFINDAAAIMRTRYEGLRFKGSNITIDARYISNIYHESPTGRQHWLDGIKVIHSGGRDEMWRGSSRKLSSFVRDAPWLTEVQSDGVANFANGASLARGCLFRNGYQDVVTDAACVVHTRTEDWDSSFWMAETPSFSVIYTGAEATATLELAGGNEASTRTFTARWGANSASFNVGTSEAMQASGNYLASDVVNWLNGLSVGFTATLMDNQRRAAACSRAGLKGAGFNAQNVKNVSLQVVTMFDVHGDWYQQNASTLNENCILANNIATGLVAQNVFLTGIGGARDFLVFNNAFDNKKLTGTYTSFVNIGSQLAYAKSHVVVAHNSLAVQGFSLRGDQSLTLDGWCLIANNSFRDMTWPGTQTNSALVRNNHLQAGASGTAVGTGTFAGGTSEQVFRNSVAGNFTARSALYANPRVPVVAMDRNGNLRAETDLGGAEVKVAIPTLSPTGTAAGCVQFPPFNRQYAGRAGHIAYPSTGIASQPLLKFDTPGAFFIMLQVPHERTKLNREARVFGNAVGTGGQTISLVHHGDDYFDTTRHDEFRWRAKGSSGDQIDLSVDVQTRGSRWQLLVVSCNGSGGYAMTSYAPWSAKIAGSTQTSTTAQINGLSGTHVLLGDVASAGGTLDVLSAPSGAFDGAVAFHGFVHGTAGSDAAWQAIAEGADIAATLTGATGFRLLRDYRGKDSVASALAPFAAGDATSAGSVFGTVSLGATSTHQPAKYLHFDRLPDGYVMCPKDGESTGNVTLTGVSGGLNGALYARVVSPVGATLVPPIVVDGTGPVMTINIALPPFAGWGHLELWSESDPSVVYRMNSRIGCGHKLSVIGQSQCDIMLYASGVPQAPSGLASFCGYIGSRSDPGDTTTSPVKRFSTVGRPQLFVIEPEMSSVYNGVTAIASRIEPFGNGRALCVIDTCIPGTSALDWIRDSTTARQWALDVEVAALAGTDRVPIWQWYTADPGSYPALLDGVVLGTGSLTGNYRLFDGTVNAPGYRLGICLPTRATTTNAGPLSADDFGTNRSGAQAGQLQWAANNPSLCAVGPAVTDMAIDNLASGTTVGPDTNLGGPHESQVLPEGVVRLGRRIGETFLRARGLSPSPGNARLDKATVVMAPSRSSLTIKAVLPNGGALRTQDGRAVTGFEFSTNGGTTWSRNGIIATITAADTVTLSLQSGAWPVGARISYLRGGPFSYGTAEELNGHYKGSLYDGCEADGGLGFPVLELPVSDALVV</sequence>
<organism evidence="1 2">
    <name type="scientific">Novosphingobium jiangmenense</name>
    <dbReference type="NCBI Taxonomy" id="2791981"/>
    <lineage>
        <taxon>Bacteria</taxon>
        <taxon>Pseudomonadati</taxon>
        <taxon>Pseudomonadota</taxon>
        <taxon>Alphaproteobacteria</taxon>
        <taxon>Sphingomonadales</taxon>
        <taxon>Sphingomonadaceae</taxon>
        <taxon>Novosphingobium</taxon>
    </lineage>
</organism>
<accession>A0ABS0HLZ3</accession>
<name>A0ABS0HLZ3_9SPHN</name>
<protein>
    <submittedName>
        <fullName evidence="1">Uncharacterized protein</fullName>
    </submittedName>
</protein>
<dbReference type="Proteomes" id="UP000600799">
    <property type="component" value="Unassembled WGS sequence"/>
</dbReference>
<dbReference type="RefSeq" id="WP_196277303.1">
    <property type="nucleotide sequence ID" value="NZ_JADQDC010000019.1"/>
</dbReference>
<reference evidence="1 2" key="1">
    <citation type="submission" date="2020-11" db="EMBL/GenBank/DDBJ databases">
        <title>The genome sequence of Novosphingobium sp. 1Y9A.</title>
        <authorList>
            <person name="Liu Y."/>
        </authorList>
    </citation>
    <scope>NUCLEOTIDE SEQUENCE [LARGE SCALE GENOMIC DNA]</scope>
    <source>
        <strain evidence="1 2">1Y9A</strain>
    </source>
</reference>
<proteinExistence type="predicted"/>
<dbReference type="EMBL" id="JADQDC010000019">
    <property type="protein sequence ID" value="MBF9153036.1"/>
    <property type="molecule type" value="Genomic_DNA"/>
</dbReference>
<keyword evidence="2" id="KW-1185">Reference proteome</keyword>
<gene>
    <name evidence="1" type="ORF">I2488_18690</name>
</gene>